<dbReference type="InterPro" id="IPR002035">
    <property type="entry name" value="VWF_A"/>
</dbReference>
<keyword evidence="1" id="KW-0547">Nucleotide-binding</keyword>
<accession>A0AAD9K240</accession>
<keyword evidence="2" id="KW-0067">ATP-binding</keyword>
<keyword evidence="6" id="KW-1185">Reference proteome</keyword>
<feature type="compositionally biased region" description="Basic and acidic residues" evidence="3">
    <location>
        <begin position="137"/>
        <end position="148"/>
    </location>
</feature>
<dbReference type="Pfam" id="PF00092">
    <property type="entry name" value="VWA"/>
    <property type="match status" value="1"/>
</dbReference>
<feature type="region of interest" description="Disordered" evidence="3">
    <location>
        <begin position="127"/>
        <end position="393"/>
    </location>
</feature>
<feature type="compositionally biased region" description="Basic and acidic residues" evidence="3">
    <location>
        <begin position="305"/>
        <end position="326"/>
    </location>
</feature>
<evidence type="ECO:0000256" key="1">
    <source>
        <dbReference type="ARBA" id="ARBA00022741"/>
    </source>
</evidence>
<evidence type="ECO:0000313" key="5">
    <source>
        <dbReference type="EMBL" id="KAK2163533.1"/>
    </source>
</evidence>
<feature type="domain" description="VWFA" evidence="4">
    <location>
        <begin position="540"/>
        <end position="740"/>
    </location>
</feature>
<comment type="caution">
    <text evidence="5">The sequence shown here is derived from an EMBL/GenBank/DDBJ whole genome shotgun (WGS) entry which is preliminary data.</text>
</comment>
<dbReference type="Gene3D" id="3.40.50.410">
    <property type="entry name" value="von Willebrand factor, type A domain"/>
    <property type="match status" value="1"/>
</dbReference>
<dbReference type="GO" id="GO:0030687">
    <property type="term" value="C:preribosome, large subunit precursor"/>
    <property type="evidence" value="ECO:0007669"/>
    <property type="project" value="TreeGrafter"/>
</dbReference>
<protein>
    <recommendedName>
        <fullName evidence="4">VWFA domain-containing protein</fullName>
    </recommendedName>
</protein>
<dbReference type="GO" id="GO:0005524">
    <property type="term" value="F:ATP binding"/>
    <property type="evidence" value="ECO:0007669"/>
    <property type="project" value="UniProtKB-KW"/>
</dbReference>
<dbReference type="GO" id="GO:0000055">
    <property type="term" value="P:ribosomal large subunit export from nucleus"/>
    <property type="evidence" value="ECO:0007669"/>
    <property type="project" value="TreeGrafter"/>
</dbReference>
<feature type="compositionally biased region" description="Acidic residues" evidence="3">
    <location>
        <begin position="343"/>
        <end position="360"/>
    </location>
</feature>
<reference evidence="5" key="1">
    <citation type="journal article" date="2023" name="Mol. Biol. Evol.">
        <title>Third-Generation Sequencing Reveals the Adaptive Role of the Epigenome in Three Deep-Sea Polychaetes.</title>
        <authorList>
            <person name="Perez M."/>
            <person name="Aroh O."/>
            <person name="Sun Y."/>
            <person name="Lan Y."/>
            <person name="Juniper S.K."/>
            <person name="Young C.R."/>
            <person name="Angers B."/>
            <person name="Qian P.Y."/>
        </authorList>
    </citation>
    <scope>NUCLEOTIDE SEQUENCE</scope>
    <source>
        <strain evidence="5">P08H-3</strain>
    </source>
</reference>
<evidence type="ECO:0000259" key="4">
    <source>
        <dbReference type="PROSITE" id="PS50234"/>
    </source>
</evidence>
<feature type="compositionally biased region" description="Polar residues" evidence="3">
    <location>
        <begin position="254"/>
        <end position="274"/>
    </location>
</feature>
<evidence type="ECO:0000313" key="6">
    <source>
        <dbReference type="Proteomes" id="UP001208570"/>
    </source>
</evidence>
<dbReference type="AlphaFoldDB" id="A0AAD9K240"/>
<feature type="compositionally biased region" description="Basic and acidic residues" evidence="3">
    <location>
        <begin position="206"/>
        <end position="215"/>
    </location>
</feature>
<dbReference type="GO" id="GO:0000027">
    <property type="term" value="P:ribosomal large subunit assembly"/>
    <property type="evidence" value="ECO:0007669"/>
    <property type="project" value="TreeGrafter"/>
</dbReference>
<feature type="compositionally biased region" description="Basic and acidic residues" evidence="3">
    <location>
        <begin position="157"/>
        <end position="167"/>
    </location>
</feature>
<organism evidence="5 6">
    <name type="scientific">Paralvinella palmiformis</name>
    <dbReference type="NCBI Taxonomy" id="53620"/>
    <lineage>
        <taxon>Eukaryota</taxon>
        <taxon>Metazoa</taxon>
        <taxon>Spiralia</taxon>
        <taxon>Lophotrochozoa</taxon>
        <taxon>Annelida</taxon>
        <taxon>Polychaeta</taxon>
        <taxon>Sedentaria</taxon>
        <taxon>Canalipalpata</taxon>
        <taxon>Terebellida</taxon>
        <taxon>Terebelliformia</taxon>
        <taxon>Alvinellidae</taxon>
        <taxon>Paralvinella</taxon>
    </lineage>
</organism>
<dbReference type="FunFam" id="3.40.50.410:FF:000028">
    <property type="entry name" value="Midasin"/>
    <property type="match status" value="1"/>
</dbReference>
<evidence type="ECO:0000256" key="2">
    <source>
        <dbReference type="ARBA" id="ARBA00022840"/>
    </source>
</evidence>
<dbReference type="InterPro" id="IPR036465">
    <property type="entry name" value="vWFA_dom_sf"/>
</dbReference>
<name>A0AAD9K240_9ANNE</name>
<dbReference type="Proteomes" id="UP001208570">
    <property type="component" value="Unassembled WGS sequence"/>
</dbReference>
<dbReference type="SUPFAM" id="SSF53300">
    <property type="entry name" value="vWA-like"/>
    <property type="match status" value="1"/>
</dbReference>
<dbReference type="PROSITE" id="PS50234">
    <property type="entry name" value="VWFA"/>
    <property type="match status" value="1"/>
</dbReference>
<dbReference type="EMBL" id="JAODUP010000078">
    <property type="protein sequence ID" value="KAK2163533.1"/>
    <property type="molecule type" value="Genomic_DNA"/>
</dbReference>
<sequence length="752" mass="84946">MAQSAGKWLKGTWQRSCVPQWMFEKDLPNILAKNNSYVELYKKTGCNSAVLEIKRGQLRWLGHVLRMPKYSIPKVGLRWTPPGKRKRGEPKMTWPEKVVAQMPGTCGFCLQATNPKDIDQMLEDLPEEAGESETEQQDQHPELDKETEIDQEEGSDEENRKPDKAESNEEPEAMETDEMDEEMKSNNQQGLDPKVYLKSTENSATTEHDSAKAEQSDMADAAAGENNQEQENEGAGLANTKDDTGHQTEESKSVTRGSSAADQSKTSQRKPGQSSDDRITGSAEENVHRRLRTKDPEQSVPQQDTETRQSDLYEHIKEAESHHDAQTLDVATKDQQQAVPNLSDEEAEDIDKEQQMEPDDTNSVNDQNDSEILPSSKLQKPSKQISEKDVDLQNEDYSNMETEIDGEKVKTTTVTRGQESSINTDIDLYYSTLSDEGDLAKLRLELEEGLDQLTLSRSTDIQQEAQETWSKYEMLTSSLSQELCEQLRLVLEPTQASKLKGDYRTGKRLNMRKVIPYIASQFRKDKIWLRRTKPSKRQYQVMIAIDDSSSMADNHSKQLAFESLAVIANALSLLEVGELAICSFGESVKLLHSFQDQFSSQSGAVIIKQFTFEQKKTKIAELLSQVTSTMMAARSRPHTIQTSDISQLLLVVSDGRGLFLEGMEVVKSAVRRAKEANVFLVFVVLDNPDNKDSILDIRVPVFKTPGQLPEIKSYMDHFPFPFYIILRDINSLPVTLSDALRQWFELVTANDR</sequence>
<gene>
    <name evidence="5" type="ORF">LSH36_78g06038</name>
</gene>
<evidence type="ECO:0000256" key="3">
    <source>
        <dbReference type="SAM" id="MobiDB-lite"/>
    </source>
</evidence>
<dbReference type="GO" id="GO:0005634">
    <property type="term" value="C:nucleus"/>
    <property type="evidence" value="ECO:0007669"/>
    <property type="project" value="TreeGrafter"/>
</dbReference>
<feature type="compositionally biased region" description="Low complexity" evidence="3">
    <location>
        <begin position="221"/>
        <end position="236"/>
    </location>
</feature>
<dbReference type="PANTHER" id="PTHR48103">
    <property type="entry name" value="MIDASIN-RELATED"/>
    <property type="match status" value="1"/>
</dbReference>
<feature type="compositionally biased region" description="Basic and acidic residues" evidence="3">
    <location>
        <begin position="275"/>
        <end position="297"/>
    </location>
</feature>
<proteinExistence type="predicted"/>
<dbReference type="PANTHER" id="PTHR48103:SF2">
    <property type="entry name" value="MIDASIN"/>
    <property type="match status" value="1"/>
</dbReference>
<feature type="compositionally biased region" description="Acidic residues" evidence="3">
    <location>
        <begin position="168"/>
        <end position="181"/>
    </location>
</feature>
<feature type="compositionally biased region" description="Basic and acidic residues" evidence="3">
    <location>
        <begin position="240"/>
        <end position="253"/>
    </location>
</feature>
<dbReference type="CDD" id="cd01460">
    <property type="entry name" value="vWA_midasin"/>
    <property type="match status" value="1"/>
</dbReference>
<feature type="compositionally biased region" description="Acidic residues" evidence="3">
    <location>
        <begin position="127"/>
        <end position="136"/>
    </location>
</feature>